<reference evidence="2" key="1">
    <citation type="journal article" date="2020" name="Fungal Divers.">
        <title>Resolving the Mortierellaceae phylogeny through synthesis of multi-gene phylogenetics and phylogenomics.</title>
        <authorList>
            <person name="Vandepol N."/>
            <person name="Liber J."/>
            <person name="Desiro A."/>
            <person name="Na H."/>
            <person name="Kennedy M."/>
            <person name="Barry K."/>
            <person name="Grigoriev I.V."/>
            <person name="Miller A.N."/>
            <person name="O'Donnell K."/>
            <person name="Stajich J.E."/>
            <person name="Bonito G."/>
        </authorList>
    </citation>
    <scope>NUCLEOTIDE SEQUENCE</scope>
    <source>
        <strain evidence="2">NRRL 2591</strain>
    </source>
</reference>
<feature type="region of interest" description="Disordered" evidence="1">
    <location>
        <begin position="347"/>
        <end position="366"/>
    </location>
</feature>
<sequence>MYDALNPTTGRDQKTRYQGNVRPPRVLLPLQSLPTISAAFTSTAARDTGEDGYEAVFSRGRLLPYYQQHFQLVAIHLVVTSSPSPWGYDAGPVSSPFQPATHFVRSHSSPAGTKLSSATSAFTNSPTSTADTSGSNSNSSTPRKRRASKFRMDSTLPHTNASAGMIPFDPTVLLSHFGLANTLPPPLQQQHPSTTTQGFQQPQSEHAVLFQQQQQQQLQAAIRQQQHQQFAAAAAAAAISAASGVGNRSGSNSIANQQNAHAFLMQHLISDPRLSAAGLPTPTKQQQSTTATAYRRNPGEVPSSTLPPDHFIFQEASLLSRNRQQAAQQHHAQQQLQAKQALQAKQLAQQQGGGGGGGGCARSNSISTTTTGVDVVSVKEVNSPHASPISTSSSSSACESAIPCGPTTPITTAVTTTTTAEDVSVGGVGDAEKKKKKTSQPEVEFDMSSIAIATEAVEASPATTLTTESMPDQEVATAAATIDTGIEMSLTSTADHVLEFEPAQEVSKLVTAKPEHQVVEQSIERDEQREEGEQEEKEEEEEEEEEPLTAAEAFAKSLTSVTTTMDPAATQLMDQLRLQEYLCVSVSSTSLPTGTPSTTMHGCKK</sequence>
<evidence type="ECO:0000256" key="1">
    <source>
        <dbReference type="SAM" id="MobiDB-lite"/>
    </source>
</evidence>
<feature type="compositionally biased region" description="Basic and acidic residues" evidence="1">
    <location>
        <begin position="513"/>
        <end position="528"/>
    </location>
</feature>
<keyword evidence="3" id="KW-1185">Reference proteome</keyword>
<evidence type="ECO:0000313" key="2">
    <source>
        <dbReference type="EMBL" id="KAF9540281.1"/>
    </source>
</evidence>
<dbReference type="EMBL" id="JAAAXW010000207">
    <property type="protein sequence ID" value="KAF9540281.1"/>
    <property type="molecule type" value="Genomic_DNA"/>
</dbReference>
<dbReference type="AlphaFoldDB" id="A0A9P6F0R9"/>
<organism evidence="2 3">
    <name type="scientific">Mortierella hygrophila</name>
    <dbReference type="NCBI Taxonomy" id="979708"/>
    <lineage>
        <taxon>Eukaryota</taxon>
        <taxon>Fungi</taxon>
        <taxon>Fungi incertae sedis</taxon>
        <taxon>Mucoromycota</taxon>
        <taxon>Mortierellomycotina</taxon>
        <taxon>Mortierellomycetes</taxon>
        <taxon>Mortierellales</taxon>
        <taxon>Mortierellaceae</taxon>
        <taxon>Mortierella</taxon>
    </lineage>
</organism>
<feature type="region of interest" description="Disordered" evidence="1">
    <location>
        <begin position="512"/>
        <end position="550"/>
    </location>
</feature>
<protein>
    <submittedName>
        <fullName evidence="2">Uncharacterized protein</fullName>
    </submittedName>
</protein>
<comment type="caution">
    <text evidence="2">The sequence shown here is derived from an EMBL/GenBank/DDBJ whole genome shotgun (WGS) entry which is preliminary data.</text>
</comment>
<dbReference type="Proteomes" id="UP000723463">
    <property type="component" value="Unassembled WGS sequence"/>
</dbReference>
<feature type="region of interest" description="Disordered" evidence="1">
    <location>
        <begin position="274"/>
        <end position="309"/>
    </location>
</feature>
<feature type="compositionally biased region" description="Polar residues" evidence="1">
    <location>
        <begin position="282"/>
        <end position="292"/>
    </location>
</feature>
<feature type="compositionally biased region" description="Polar residues" evidence="1">
    <location>
        <begin position="106"/>
        <end position="141"/>
    </location>
</feature>
<name>A0A9P6F0R9_9FUNG</name>
<feature type="compositionally biased region" description="Gly residues" evidence="1">
    <location>
        <begin position="351"/>
        <end position="360"/>
    </location>
</feature>
<feature type="region of interest" description="Disordered" evidence="1">
    <location>
        <begin position="104"/>
        <end position="162"/>
    </location>
</feature>
<proteinExistence type="predicted"/>
<accession>A0A9P6F0R9</accession>
<feature type="compositionally biased region" description="Acidic residues" evidence="1">
    <location>
        <begin position="529"/>
        <end position="547"/>
    </location>
</feature>
<gene>
    <name evidence="2" type="ORF">EC957_004440</name>
</gene>
<evidence type="ECO:0000313" key="3">
    <source>
        <dbReference type="Proteomes" id="UP000723463"/>
    </source>
</evidence>